<accession>A0AAV2FN21</accession>
<protein>
    <submittedName>
        <fullName evidence="1">Uncharacterized protein</fullName>
    </submittedName>
</protein>
<evidence type="ECO:0000313" key="1">
    <source>
        <dbReference type="EMBL" id="CAL1399746.1"/>
    </source>
</evidence>
<dbReference type="EMBL" id="OZ034820">
    <property type="protein sequence ID" value="CAL1399746.1"/>
    <property type="molecule type" value="Genomic_DNA"/>
</dbReference>
<organism evidence="1 2">
    <name type="scientific">Linum trigynum</name>
    <dbReference type="NCBI Taxonomy" id="586398"/>
    <lineage>
        <taxon>Eukaryota</taxon>
        <taxon>Viridiplantae</taxon>
        <taxon>Streptophyta</taxon>
        <taxon>Embryophyta</taxon>
        <taxon>Tracheophyta</taxon>
        <taxon>Spermatophyta</taxon>
        <taxon>Magnoliopsida</taxon>
        <taxon>eudicotyledons</taxon>
        <taxon>Gunneridae</taxon>
        <taxon>Pentapetalae</taxon>
        <taxon>rosids</taxon>
        <taxon>fabids</taxon>
        <taxon>Malpighiales</taxon>
        <taxon>Linaceae</taxon>
        <taxon>Linum</taxon>
    </lineage>
</organism>
<sequence>MILFMSCAKIPAPNCDLCFPEWVLYIVNLGNSITLRCCRKRRRKRRERFGGRKLHLRGTHFLLYQSAHLYLTGLLCNSPVGLSVGLAVGQSSVADEISKLIKRPQFEAGICYDPDDLSQELESFGRNELRWSTSAMW</sequence>
<name>A0AAV2FN21_9ROSI</name>
<gene>
    <name evidence="1" type="ORF">LTRI10_LOCUS39917</name>
</gene>
<keyword evidence="2" id="KW-1185">Reference proteome</keyword>
<dbReference type="AlphaFoldDB" id="A0AAV2FN21"/>
<proteinExistence type="predicted"/>
<reference evidence="1 2" key="1">
    <citation type="submission" date="2024-04" db="EMBL/GenBank/DDBJ databases">
        <authorList>
            <person name="Fracassetti M."/>
        </authorList>
    </citation>
    <scope>NUCLEOTIDE SEQUENCE [LARGE SCALE GENOMIC DNA]</scope>
</reference>
<evidence type="ECO:0000313" key="2">
    <source>
        <dbReference type="Proteomes" id="UP001497516"/>
    </source>
</evidence>
<dbReference type="Proteomes" id="UP001497516">
    <property type="component" value="Chromosome 7"/>
</dbReference>